<evidence type="ECO:0000256" key="7">
    <source>
        <dbReference type="ARBA" id="ARBA00022987"/>
    </source>
</evidence>
<comment type="subcellular location">
    <subcellularLocation>
        <location evidence="1">Cytoplasm</location>
    </subcellularLocation>
    <subcellularLocation>
        <location evidence="8">Gas vesicle</location>
    </subcellularLocation>
</comment>
<keyword evidence="12" id="KW-1185">Reference proteome</keyword>
<evidence type="ECO:0000313" key="12">
    <source>
        <dbReference type="Proteomes" id="UP000323521"/>
    </source>
</evidence>
<dbReference type="InterPro" id="IPR011704">
    <property type="entry name" value="ATPase_dyneun-rel_AAA"/>
</dbReference>
<dbReference type="Pfam" id="PF07728">
    <property type="entry name" value="AAA_5"/>
    <property type="match status" value="1"/>
</dbReference>
<evidence type="ECO:0000256" key="4">
    <source>
        <dbReference type="ARBA" id="ARBA00022741"/>
    </source>
</evidence>
<dbReference type="AlphaFoldDB" id="A0A3G1KX09"/>
<dbReference type="GO" id="GO:0005524">
    <property type="term" value="F:ATP binding"/>
    <property type="evidence" value="ECO:0007669"/>
    <property type="project" value="UniProtKB-KW"/>
</dbReference>
<dbReference type="GO" id="GO:0031411">
    <property type="term" value="C:gas vesicle"/>
    <property type="evidence" value="ECO:0007669"/>
    <property type="project" value="UniProtKB-SubCell"/>
</dbReference>
<accession>A0A3G1KX09</accession>
<evidence type="ECO:0000256" key="8">
    <source>
        <dbReference type="ARBA" id="ARBA00035108"/>
    </source>
</evidence>
<keyword evidence="5" id="KW-0378">Hydrolase</keyword>
<protein>
    <submittedName>
        <fullName evidence="11">Gas vesicle protein GvpN</fullName>
    </submittedName>
</protein>
<dbReference type="OrthoDB" id="9808317at2"/>
<dbReference type="CDD" id="cd00009">
    <property type="entry name" value="AAA"/>
    <property type="match status" value="1"/>
</dbReference>
<name>A0A3G1KX09_FORW1</name>
<comment type="catalytic activity">
    <reaction evidence="9">
        <text>ATP + H2O = ADP + phosphate + H(+)</text>
        <dbReference type="Rhea" id="RHEA:13065"/>
        <dbReference type="ChEBI" id="CHEBI:15377"/>
        <dbReference type="ChEBI" id="CHEBI:15378"/>
        <dbReference type="ChEBI" id="CHEBI:30616"/>
        <dbReference type="ChEBI" id="CHEBI:43474"/>
        <dbReference type="ChEBI" id="CHEBI:456216"/>
    </reaction>
</comment>
<dbReference type="GO" id="GO:0031412">
    <property type="term" value="P:gas vesicle organization"/>
    <property type="evidence" value="ECO:0007669"/>
    <property type="project" value="InterPro"/>
</dbReference>
<keyword evidence="7" id="KW-0304">Gas vesicle</keyword>
<dbReference type="EMBL" id="CP017634">
    <property type="protein sequence ID" value="ATW26950.1"/>
    <property type="molecule type" value="Genomic_DNA"/>
</dbReference>
<evidence type="ECO:0000256" key="1">
    <source>
        <dbReference type="ARBA" id="ARBA00004496"/>
    </source>
</evidence>
<dbReference type="NCBIfam" id="TIGR02640">
    <property type="entry name" value="gas_vesic_GvpN"/>
    <property type="match status" value="1"/>
</dbReference>
<dbReference type="InterPro" id="IPR027417">
    <property type="entry name" value="P-loop_NTPase"/>
</dbReference>
<dbReference type="KEGG" id="fwa:DCMF_21255"/>
<keyword evidence="3" id="KW-0963">Cytoplasm</keyword>
<feature type="domain" description="AAA+ ATPase" evidence="10">
    <location>
        <begin position="38"/>
        <end position="202"/>
    </location>
</feature>
<dbReference type="PANTHER" id="PTHR42759">
    <property type="entry name" value="MOXR FAMILY PROTEIN"/>
    <property type="match status" value="1"/>
</dbReference>
<gene>
    <name evidence="11" type="ORF">DCMF_21255</name>
</gene>
<evidence type="ECO:0000256" key="5">
    <source>
        <dbReference type="ARBA" id="ARBA00022801"/>
    </source>
</evidence>
<keyword evidence="6" id="KW-0067">ATP-binding</keyword>
<proteinExistence type="inferred from homology"/>
<dbReference type="GO" id="GO:0016887">
    <property type="term" value="F:ATP hydrolysis activity"/>
    <property type="evidence" value="ECO:0007669"/>
    <property type="project" value="InterPro"/>
</dbReference>
<reference evidence="11 12" key="1">
    <citation type="submission" date="2016-10" db="EMBL/GenBank/DDBJ databases">
        <title>Complete Genome Sequence of Peptococcaceae strain DCMF.</title>
        <authorList>
            <person name="Edwards R.J."/>
            <person name="Holland S.I."/>
            <person name="Deshpande N.P."/>
            <person name="Wong Y.K."/>
            <person name="Ertan H."/>
            <person name="Manefield M."/>
            <person name="Russell T.L."/>
            <person name="Lee M.J."/>
        </authorList>
    </citation>
    <scope>NUCLEOTIDE SEQUENCE [LARGE SCALE GENOMIC DNA]</scope>
    <source>
        <strain evidence="11 12">DCMF</strain>
    </source>
</reference>
<evidence type="ECO:0000256" key="2">
    <source>
        <dbReference type="ARBA" id="ARBA00009417"/>
    </source>
</evidence>
<dbReference type="InterPro" id="IPR013462">
    <property type="entry name" value="Gas-vesicle_GvpN"/>
</dbReference>
<dbReference type="Gene3D" id="3.40.50.300">
    <property type="entry name" value="P-loop containing nucleotide triphosphate hydrolases"/>
    <property type="match status" value="1"/>
</dbReference>
<keyword evidence="4" id="KW-0547">Nucleotide-binding</keyword>
<dbReference type="PANTHER" id="PTHR42759:SF1">
    <property type="entry name" value="MAGNESIUM-CHELATASE SUBUNIT CHLD"/>
    <property type="match status" value="1"/>
</dbReference>
<organism evidence="11 12">
    <name type="scientific">Formimonas warabiya</name>
    <dbReference type="NCBI Taxonomy" id="1761012"/>
    <lineage>
        <taxon>Bacteria</taxon>
        <taxon>Bacillati</taxon>
        <taxon>Bacillota</taxon>
        <taxon>Clostridia</taxon>
        <taxon>Eubacteriales</taxon>
        <taxon>Peptococcaceae</taxon>
        <taxon>Candidatus Formimonas</taxon>
    </lineage>
</organism>
<comment type="similarity">
    <text evidence="2">Belongs to the CbbQ/NirQ/NorQ/GpvN family.</text>
</comment>
<evidence type="ECO:0000256" key="6">
    <source>
        <dbReference type="ARBA" id="ARBA00022840"/>
    </source>
</evidence>
<dbReference type="Proteomes" id="UP000323521">
    <property type="component" value="Chromosome"/>
</dbReference>
<dbReference type="InterPro" id="IPR003593">
    <property type="entry name" value="AAA+_ATPase"/>
</dbReference>
<evidence type="ECO:0000259" key="10">
    <source>
        <dbReference type="SMART" id="SM00382"/>
    </source>
</evidence>
<dbReference type="InterPro" id="IPR050764">
    <property type="entry name" value="CbbQ/NirQ/NorQ/GpvN"/>
</dbReference>
<sequence>MFVGGEVVAYVDKALNKDYVKTPFINSIINRSQNYLEAGFPVHFSGPAGTGKTTLALITALALGKPVIVTYGNDDFSHTDLIGSVVGFKKQIVRDNYVHSVMKSTDVFTTSWIDGAITRACKNGYTLIYDEFTRSRPEANNVLLSVLEEKVMHLPNLAKGEKEIEVHPEFRVIFTSNPEEYAGVHKTQDALKDRMITLDLGEFDEETETKIVQLKSGVQWETAQKITALVRGFRSNCQHSFKPTVRAGIMIASVVSYLHLDPDRKNPHFCQIVSDILMSTVLPHKNVPEIVEAGGKYLFELLNMHCS</sequence>
<evidence type="ECO:0000313" key="11">
    <source>
        <dbReference type="EMBL" id="ATW26950.1"/>
    </source>
</evidence>
<dbReference type="SMART" id="SM00382">
    <property type="entry name" value="AAA"/>
    <property type="match status" value="1"/>
</dbReference>
<dbReference type="SUPFAM" id="SSF52540">
    <property type="entry name" value="P-loop containing nucleoside triphosphate hydrolases"/>
    <property type="match status" value="1"/>
</dbReference>
<evidence type="ECO:0000256" key="3">
    <source>
        <dbReference type="ARBA" id="ARBA00022490"/>
    </source>
</evidence>
<evidence type="ECO:0000256" key="9">
    <source>
        <dbReference type="ARBA" id="ARBA00049360"/>
    </source>
</evidence>
<dbReference type="GO" id="GO:0005737">
    <property type="term" value="C:cytoplasm"/>
    <property type="evidence" value="ECO:0007669"/>
    <property type="project" value="UniProtKB-SubCell"/>
</dbReference>